<evidence type="ECO:0000313" key="7">
    <source>
        <dbReference type="Proteomes" id="UP001500936"/>
    </source>
</evidence>
<evidence type="ECO:0000259" key="4">
    <source>
        <dbReference type="Pfam" id="PF25792"/>
    </source>
</evidence>
<dbReference type="Proteomes" id="UP001500936">
    <property type="component" value="Unassembled WGS sequence"/>
</dbReference>
<dbReference type="InterPro" id="IPR058038">
    <property type="entry name" value="BREX_BrxC_wHTH"/>
</dbReference>
<feature type="coiled-coil region" evidence="1">
    <location>
        <begin position="958"/>
        <end position="985"/>
    </location>
</feature>
<dbReference type="InterPro" id="IPR058036">
    <property type="entry name" value="BREX_BrxC_4th"/>
</dbReference>
<feature type="domain" description="Probable ATP-binding protein BrxC winged helix-turn-helix" evidence="3">
    <location>
        <begin position="779"/>
        <end position="866"/>
    </location>
</feature>
<dbReference type="SUPFAM" id="SSF52540">
    <property type="entry name" value="P-loop containing nucleoside triphosphate hydrolases"/>
    <property type="match status" value="1"/>
</dbReference>
<dbReference type="Pfam" id="PF25796">
    <property type="entry name" value="BREX_BrxC_4th"/>
    <property type="match status" value="1"/>
</dbReference>
<dbReference type="InterPro" id="IPR058037">
    <property type="entry name" value="BREX_BrxC_helical"/>
</dbReference>
<evidence type="ECO:0000259" key="2">
    <source>
        <dbReference type="Pfam" id="PF07693"/>
    </source>
</evidence>
<dbReference type="Pfam" id="PF07693">
    <property type="entry name" value="KAP_NTPase"/>
    <property type="match status" value="1"/>
</dbReference>
<evidence type="ECO:0000313" key="6">
    <source>
        <dbReference type="EMBL" id="GAA4399032.1"/>
    </source>
</evidence>
<proteinExistence type="predicted"/>
<dbReference type="Pfam" id="PF25792">
    <property type="entry name" value="BREX_BrxC_helical"/>
    <property type="match status" value="1"/>
</dbReference>
<dbReference type="EMBL" id="BAABHB010000002">
    <property type="protein sequence ID" value="GAA4399032.1"/>
    <property type="molecule type" value="Genomic_DNA"/>
</dbReference>
<feature type="domain" description="KAP NTPase" evidence="2">
    <location>
        <begin position="45"/>
        <end position="287"/>
    </location>
</feature>
<dbReference type="InterPro" id="IPR011646">
    <property type="entry name" value="KAP_P-loop"/>
</dbReference>
<reference evidence="7" key="1">
    <citation type="journal article" date="2019" name="Int. J. Syst. Evol. Microbiol.">
        <title>The Global Catalogue of Microorganisms (GCM) 10K type strain sequencing project: providing services to taxonomists for standard genome sequencing and annotation.</title>
        <authorList>
            <consortium name="The Broad Institute Genomics Platform"/>
            <consortium name="The Broad Institute Genome Sequencing Center for Infectious Disease"/>
            <person name="Wu L."/>
            <person name="Ma J."/>
        </authorList>
    </citation>
    <scope>NUCLEOTIDE SEQUENCE [LARGE SCALE GENOMIC DNA]</scope>
    <source>
        <strain evidence="7">JCM 17925</strain>
    </source>
</reference>
<gene>
    <name evidence="6" type="primary">brxC</name>
    <name evidence="6" type="ORF">GCM10023187_10320</name>
</gene>
<evidence type="ECO:0000259" key="3">
    <source>
        <dbReference type="Pfam" id="PF25791"/>
    </source>
</evidence>
<feature type="domain" description="Probable ATP-binding protein BrxC 4th six-stranded beta-sheet" evidence="5">
    <location>
        <begin position="594"/>
        <end position="753"/>
    </location>
</feature>
<name>A0ABP8K1X8_9BACT</name>
<dbReference type="RefSeq" id="WP_345264629.1">
    <property type="nucleotide sequence ID" value="NZ_BAABHB010000002.1"/>
</dbReference>
<dbReference type="NCBIfam" id="NF033441">
    <property type="entry name" value="BREX_BrxC"/>
    <property type="match status" value="1"/>
</dbReference>
<keyword evidence="7" id="KW-1185">Reference proteome</keyword>
<keyword evidence="1" id="KW-0175">Coiled coil</keyword>
<comment type="caution">
    <text evidence="6">The sequence shown here is derived from an EMBL/GenBank/DDBJ whole genome shotgun (WGS) entry which is preliminary data.</text>
</comment>
<evidence type="ECO:0000256" key="1">
    <source>
        <dbReference type="SAM" id="Coils"/>
    </source>
</evidence>
<protein>
    <submittedName>
        <fullName evidence="6">BREX system P-loop protein BrxC</fullName>
    </submittedName>
</protein>
<organism evidence="6 7">
    <name type="scientific">Nibrella viscosa</name>
    <dbReference type="NCBI Taxonomy" id="1084524"/>
    <lineage>
        <taxon>Bacteria</taxon>
        <taxon>Pseudomonadati</taxon>
        <taxon>Bacteroidota</taxon>
        <taxon>Cytophagia</taxon>
        <taxon>Cytophagales</taxon>
        <taxon>Spirosomataceae</taxon>
        <taxon>Nibrella</taxon>
    </lineage>
</organism>
<accession>A0ABP8K1X8</accession>
<feature type="domain" description="Probable ATP-binding protein BrxC alpha-helical" evidence="4">
    <location>
        <begin position="892"/>
        <end position="1001"/>
    </location>
</feature>
<dbReference type="InterPro" id="IPR027417">
    <property type="entry name" value="P-loop_NTPase"/>
</dbReference>
<evidence type="ECO:0000259" key="5">
    <source>
        <dbReference type="Pfam" id="PF25796"/>
    </source>
</evidence>
<sequence length="1180" mass="134516">MPDIKDLFLKPVDRRINPAVVVDNLDEETIQTEIREYVFTDGLTEQLFKLLNTLAGKAAVKTGIWINGYYGSGKSHFLKFINYCLNDRYQEEAFAHFIEQGIRPLSKGKPLTEATPANAQNLLAKLRGSGTEVIMFNVEAISPDNVQNKDKFLHMLLKQLNKHRGFNSTNIPLALYLEKHLAQTGTFQTFKDAVLDRYKKSWPDKAADLFALHGRKLVELAAQFDPALDAETLFQKLRQPDAITIEDTLIPELQEYLRTKPANYRLVFLLDEVSQYIGSDINLLLNLQTIVEALEKSCNRQVWLACTAQQTLEDVAGSVRADTDAIGKILGRFETRIALDSKDAELITQRRVLEKNDTGKAELKQLYQQHHHAIQNQFHFAGASSYRGFSNEDEFIRVYPFVPYQFHLIMKVFESFSQIGYVIKEVKDNERSVLGITHATVKTLADQPVGEFVPFDAFFNDLFETNLMHSARQSVYRARLIVQNPNNRLPDIPFAERVLKALFMLANLTSTEARHFPATRDYLVTLLMTGLDDNRLDLANRAQQVIDVLIRENIIYQDENGQFKFFKEEEIEVANQIKSITVLELDRLDAWHKVFLNELNLNRETRYTFGKNNFRLGYGVDKKDYGQAGDVLIRFFVLEDADPATLALNQPAHELAVCLNDWLKNDRDFAVDFHQYVQTQKYLGLYYNSAAGAQADTLREFEKRNQARQASLLTRLKAGFAQTPILAGQQRLNPGDLTGTQPDQRLKAAIERLFKAVYKYQTEVGSYAHANDELRAAARTLNQLSTDNTLTDAEQRVDDWINQRGGKATVADIVKAFEEKPFGWKDLATLHVLLHLYRKKRKEFEYHGNPMTSPTDFVEKALKSTERGVILIRTTEALDPGLIQDAIRAYGRIFNLTVNLAPDANAVQAAIKETLQQETDRWSTLATRHAKLPFAPSLQTLAEKIRTLAGKRNPKDLFELLVQQADTLRQQCDEAKELDEFIEDRLAEYADMRQFVEQQAGNFAALDATTRQSAQELQQDLTDNTRPQDTFPANRKRYQALKKALGDQVTSLRQRVQDAYEAAFAELEQQKTDYGVTDPHILADRDQTLRALGKLDSLTELELKLARLGDFKAEQLQNLISHANQQATPGSTVREPVTFEYGKQGLPSQISSEAEMETYLKKLRELWLAQLKENKVIILK</sequence>
<dbReference type="Pfam" id="PF25791">
    <property type="entry name" value="WHD_BREX_BrxC"/>
    <property type="match status" value="1"/>
</dbReference>
<dbReference type="InterPro" id="IPR047679">
    <property type="entry name" value="BREX_BrxC"/>
</dbReference>